<evidence type="ECO:0000256" key="1">
    <source>
        <dbReference type="SAM" id="Phobius"/>
    </source>
</evidence>
<feature type="transmembrane region" description="Helical" evidence="1">
    <location>
        <begin position="7"/>
        <end position="29"/>
    </location>
</feature>
<gene>
    <name evidence="2" type="ORF">SDC9_137383</name>
</gene>
<dbReference type="InterPro" id="IPR012902">
    <property type="entry name" value="N_methyl_site"/>
</dbReference>
<dbReference type="PROSITE" id="PS00409">
    <property type="entry name" value="PROKAR_NTER_METHYL"/>
    <property type="match status" value="1"/>
</dbReference>
<sequence>MQRGSRGYTLVELIVVIAILSVLAGIAILRITAAREEAAKNACYAQRALIAKTYQLALIKNSSILLQDFIDDPASYDPYYAGKQACPSGGTYTASNGKIVCSHEGHDEEVIAGSGTTVEVSSNNLILTIKALAGISKDKKSGIQLNGELKEALNGTFLPVEDYIIEMAFGDEYKGSGLTWRTDSTNKTTVYFAADGGNDWSNWQAYLVVVNGVLYKTTKTHSYSGALVGTNVAQLNALSGDALAARLAKDFEVVGAIDY</sequence>
<dbReference type="Gene3D" id="3.30.700.10">
    <property type="entry name" value="Glycoprotein, Type 4 Pilin"/>
    <property type="match status" value="1"/>
</dbReference>
<evidence type="ECO:0008006" key="3">
    <source>
        <dbReference type="Google" id="ProtNLM"/>
    </source>
</evidence>
<dbReference type="SUPFAM" id="SSF54523">
    <property type="entry name" value="Pili subunits"/>
    <property type="match status" value="1"/>
</dbReference>
<reference evidence="2" key="1">
    <citation type="submission" date="2019-08" db="EMBL/GenBank/DDBJ databases">
        <authorList>
            <person name="Kucharzyk K."/>
            <person name="Murdoch R.W."/>
            <person name="Higgins S."/>
            <person name="Loffler F."/>
        </authorList>
    </citation>
    <scope>NUCLEOTIDE SEQUENCE</scope>
</reference>
<dbReference type="NCBIfam" id="TIGR02532">
    <property type="entry name" value="IV_pilin_GFxxxE"/>
    <property type="match status" value="1"/>
</dbReference>
<protein>
    <recommendedName>
        <fullName evidence="3">Prepilin-type N-terminal cleavage/methylation domain-containing protein</fullName>
    </recommendedName>
</protein>
<dbReference type="Pfam" id="PF07963">
    <property type="entry name" value="N_methyl"/>
    <property type="match status" value="1"/>
</dbReference>
<comment type="caution">
    <text evidence="2">The sequence shown here is derived from an EMBL/GenBank/DDBJ whole genome shotgun (WGS) entry which is preliminary data.</text>
</comment>
<keyword evidence="1" id="KW-0472">Membrane</keyword>
<dbReference type="AlphaFoldDB" id="A0A645DP04"/>
<dbReference type="InterPro" id="IPR045584">
    <property type="entry name" value="Pilin-like"/>
</dbReference>
<organism evidence="2">
    <name type="scientific">bioreactor metagenome</name>
    <dbReference type="NCBI Taxonomy" id="1076179"/>
    <lineage>
        <taxon>unclassified sequences</taxon>
        <taxon>metagenomes</taxon>
        <taxon>ecological metagenomes</taxon>
    </lineage>
</organism>
<proteinExistence type="predicted"/>
<evidence type="ECO:0000313" key="2">
    <source>
        <dbReference type="EMBL" id="MPM90262.1"/>
    </source>
</evidence>
<name>A0A645DP04_9ZZZZ</name>
<accession>A0A645DP04</accession>
<dbReference type="EMBL" id="VSSQ01037542">
    <property type="protein sequence ID" value="MPM90262.1"/>
    <property type="molecule type" value="Genomic_DNA"/>
</dbReference>
<keyword evidence="1" id="KW-0812">Transmembrane</keyword>
<keyword evidence="1" id="KW-1133">Transmembrane helix</keyword>